<protein>
    <submittedName>
        <fullName evidence="1">Uncharacterized protein</fullName>
    </submittedName>
</protein>
<sequence length="60" mass="6972">MQANPWNSHLPIGEHLGTIGMLSLKPYTSLILSGFFCDVLTDNQKRHLFSCLLFKKPWYY</sequence>
<organism evidence="1">
    <name type="scientific">Anguilla anguilla</name>
    <name type="common">European freshwater eel</name>
    <name type="synonym">Muraena anguilla</name>
    <dbReference type="NCBI Taxonomy" id="7936"/>
    <lineage>
        <taxon>Eukaryota</taxon>
        <taxon>Metazoa</taxon>
        <taxon>Chordata</taxon>
        <taxon>Craniata</taxon>
        <taxon>Vertebrata</taxon>
        <taxon>Euteleostomi</taxon>
        <taxon>Actinopterygii</taxon>
        <taxon>Neopterygii</taxon>
        <taxon>Teleostei</taxon>
        <taxon>Anguilliformes</taxon>
        <taxon>Anguillidae</taxon>
        <taxon>Anguilla</taxon>
    </lineage>
</organism>
<reference evidence="1" key="2">
    <citation type="journal article" date="2015" name="Fish Shellfish Immunol.">
        <title>Early steps in the European eel (Anguilla anguilla)-Vibrio vulnificus interaction in the gills: Role of the RtxA13 toxin.</title>
        <authorList>
            <person name="Callol A."/>
            <person name="Pajuelo D."/>
            <person name="Ebbesson L."/>
            <person name="Teles M."/>
            <person name="MacKenzie S."/>
            <person name="Amaro C."/>
        </authorList>
    </citation>
    <scope>NUCLEOTIDE SEQUENCE</scope>
</reference>
<reference evidence="1" key="1">
    <citation type="submission" date="2014-11" db="EMBL/GenBank/DDBJ databases">
        <authorList>
            <person name="Amaro Gonzalez C."/>
        </authorList>
    </citation>
    <scope>NUCLEOTIDE SEQUENCE</scope>
</reference>
<dbReference type="AlphaFoldDB" id="A0A0E9XKU8"/>
<name>A0A0E9XKU8_ANGAN</name>
<proteinExistence type="predicted"/>
<accession>A0A0E9XKU8</accession>
<evidence type="ECO:0000313" key="1">
    <source>
        <dbReference type="EMBL" id="JAI02461.1"/>
    </source>
</evidence>
<dbReference type="EMBL" id="GBXM01006117">
    <property type="protein sequence ID" value="JAI02461.1"/>
    <property type="molecule type" value="Transcribed_RNA"/>
</dbReference>